<dbReference type="CDD" id="cd08513">
    <property type="entry name" value="PBP2_thermophilic_Hb8_like"/>
    <property type="match status" value="1"/>
</dbReference>
<dbReference type="GO" id="GO:0015833">
    <property type="term" value="P:peptide transport"/>
    <property type="evidence" value="ECO:0007669"/>
    <property type="project" value="TreeGrafter"/>
</dbReference>
<dbReference type="GO" id="GO:0043190">
    <property type="term" value="C:ATP-binding cassette (ABC) transporter complex"/>
    <property type="evidence" value="ECO:0007669"/>
    <property type="project" value="InterPro"/>
</dbReference>
<organism evidence="5 6">
    <name type="scientific">Candidatus Magasanikbacteria bacterium RIFCSPHIGHO2_02_FULL_47_14</name>
    <dbReference type="NCBI Taxonomy" id="1798680"/>
    <lineage>
        <taxon>Bacteria</taxon>
        <taxon>Candidatus Magasanikiibacteriota</taxon>
    </lineage>
</organism>
<dbReference type="InterPro" id="IPR000914">
    <property type="entry name" value="SBP_5_dom"/>
</dbReference>
<dbReference type="Gene3D" id="3.40.190.10">
    <property type="entry name" value="Periplasmic binding protein-like II"/>
    <property type="match status" value="2"/>
</dbReference>
<dbReference type="Gene3D" id="3.90.76.10">
    <property type="entry name" value="Dipeptide-binding Protein, Domain 1"/>
    <property type="match status" value="1"/>
</dbReference>
<keyword evidence="2" id="KW-0813">Transport</keyword>
<dbReference type="Proteomes" id="UP000176282">
    <property type="component" value="Unassembled WGS sequence"/>
</dbReference>
<dbReference type="AlphaFoldDB" id="A0A1F6M2U4"/>
<dbReference type="PIRSF" id="PIRSF002741">
    <property type="entry name" value="MppA"/>
    <property type="match status" value="1"/>
</dbReference>
<comment type="similarity">
    <text evidence="1">Belongs to the bacterial solute-binding protein 5 family.</text>
</comment>
<protein>
    <recommendedName>
        <fullName evidence="4">Solute-binding protein family 5 domain-containing protein</fullName>
    </recommendedName>
</protein>
<dbReference type="PANTHER" id="PTHR30290">
    <property type="entry name" value="PERIPLASMIC BINDING COMPONENT OF ABC TRANSPORTER"/>
    <property type="match status" value="1"/>
</dbReference>
<accession>A0A1F6M2U4</accession>
<evidence type="ECO:0000256" key="1">
    <source>
        <dbReference type="ARBA" id="ARBA00005695"/>
    </source>
</evidence>
<evidence type="ECO:0000256" key="3">
    <source>
        <dbReference type="ARBA" id="ARBA00022729"/>
    </source>
</evidence>
<evidence type="ECO:0000313" key="6">
    <source>
        <dbReference type="Proteomes" id="UP000176282"/>
    </source>
</evidence>
<dbReference type="EMBL" id="MFQB01000042">
    <property type="protein sequence ID" value="OGH65910.1"/>
    <property type="molecule type" value="Genomic_DNA"/>
</dbReference>
<dbReference type="STRING" id="1798680.A3J66_04245"/>
<dbReference type="Pfam" id="PF00496">
    <property type="entry name" value="SBP_bac_5"/>
    <property type="match status" value="1"/>
</dbReference>
<name>A0A1F6M2U4_9BACT</name>
<comment type="caution">
    <text evidence="5">The sequence shown here is derived from an EMBL/GenBank/DDBJ whole genome shotgun (WGS) entry which is preliminary data.</text>
</comment>
<evidence type="ECO:0000313" key="5">
    <source>
        <dbReference type="EMBL" id="OGH65910.1"/>
    </source>
</evidence>
<dbReference type="GO" id="GO:1904680">
    <property type="term" value="F:peptide transmembrane transporter activity"/>
    <property type="evidence" value="ECO:0007669"/>
    <property type="project" value="TreeGrafter"/>
</dbReference>
<dbReference type="InterPro" id="IPR039424">
    <property type="entry name" value="SBP_5"/>
</dbReference>
<gene>
    <name evidence="5" type="ORF">A3J66_04245</name>
</gene>
<keyword evidence="3" id="KW-0732">Signal</keyword>
<dbReference type="InterPro" id="IPR030678">
    <property type="entry name" value="Peptide/Ni-bd"/>
</dbReference>
<sequence>MQFPFFSSLNRRAGRRTPKPLIQHRHDVTVVRRFHGKKIPKWSQVRQVNKILSLSERKLIRWSTFAACVGLVWFSFLFVGQHRTPVAAVGGEYIEGVVGSPQLINPLFATVNDVDLDISRLVYSGLLRYDQEQRLLPDLAAQYTVSEDKKTYRFELRQDVIWHDGKPFTARDVAYTFELIQNPQVGSPLFVSFEGVQVTAVDDYIVEFTLKEPYQPFLTSLTVGVLPEHIWLSIPVEQIRLTKWNLQPVGTGPFQFKKFVKDDTGFVRRYELQRSPKFYRNAPYIQDFVFEFFQGYEGEFGAIQALREQKIGGLDFVPSNLRDKVKRKHIEIHTAQLPQYTALFFNQEKQPALQTLEVRKALVYGLDKDRILRESLDNEGEVIYSPVLPGFPGYSTSTERLPYSLDEANKLLDGVWKRISAEEYREKRRGEILEELKKQFLTTVTTSTTEGATTTPAVEIPSSTLQLLEETATTHLNEELNEAQTFYRQDKEGSIIELRLVTADTPEYAQASQLIAGFWEEMGVKVDVERVDPKEVARNVLKERDYDVLLYGVIIGSDPDQYPFWHSSQVTFPGLNLAQYVNRTVDELLVKARETGDVAQQSDLYSKFQEQILKDQPAIFLYRPIYRYATSDDVKGISITRVFHPADRFVNVTDWYIKTKGEWH</sequence>
<proteinExistence type="inferred from homology"/>
<dbReference type="PANTHER" id="PTHR30290:SF9">
    <property type="entry name" value="OLIGOPEPTIDE-BINDING PROTEIN APPA"/>
    <property type="match status" value="1"/>
</dbReference>
<dbReference type="Gene3D" id="3.10.105.10">
    <property type="entry name" value="Dipeptide-binding Protein, Domain 3"/>
    <property type="match status" value="2"/>
</dbReference>
<dbReference type="GO" id="GO:0042597">
    <property type="term" value="C:periplasmic space"/>
    <property type="evidence" value="ECO:0007669"/>
    <property type="project" value="UniProtKB-ARBA"/>
</dbReference>
<dbReference type="SUPFAM" id="SSF53850">
    <property type="entry name" value="Periplasmic binding protein-like II"/>
    <property type="match status" value="1"/>
</dbReference>
<evidence type="ECO:0000259" key="4">
    <source>
        <dbReference type="Pfam" id="PF00496"/>
    </source>
</evidence>
<reference evidence="5 6" key="1">
    <citation type="journal article" date="2016" name="Nat. Commun.">
        <title>Thousands of microbial genomes shed light on interconnected biogeochemical processes in an aquifer system.</title>
        <authorList>
            <person name="Anantharaman K."/>
            <person name="Brown C.T."/>
            <person name="Hug L.A."/>
            <person name="Sharon I."/>
            <person name="Castelle C.J."/>
            <person name="Probst A.J."/>
            <person name="Thomas B.C."/>
            <person name="Singh A."/>
            <person name="Wilkins M.J."/>
            <person name="Karaoz U."/>
            <person name="Brodie E.L."/>
            <person name="Williams K.H."/>
            <person name="Hubbard S.S."/>
            <person name="Banfield J.F."/>
        </authorList>
    </citation>
    <scope>NUCLEOTIDE SEQUENCE [LARGE SCALE GENOMIC DNA]</scope>
</reference>
<evidence type="ECO:0000256" key="2">
    <source>
        <dbReference type="ARBA" id="ARBA00022448"/>
    </source>
</evidence>
<feature type="domain" description="Solute-binding protein family 5" evidence="4">
    <location>
        <begin position="136"/>
        <end position="450"/>
    </location>
</feature>